<reference evidence="6 7" key="1">
    <citation type="submission" date="2018-06" db="EMBL/GenBank/DDBJ databases">
        <title>Freshwater and sediment microbial communities from various areas in North America, analyzing microbe dynamics in response to fracking.</title>
        <authorList>
            <person name="Lamendella R."/>
        </authorList>
    </citation>
    <scope>NUCLEOTIDE SEQUENCE [LARGE SCALE GENOMIC DNA]</scope>
    <source>
        <strain evidence="6 7">17</strain>
    </source>
</reference>
<dbReference type="InterPro" id="IPR050204">
    <property type="entry name" value="AraC_XylS_family_regulators"/>
</dbReference>
<dbReference type="InterPro" id="IPR003313">
    <property type="entry name" value="AraC-bd"/>
</dbReference>
<evidence type="ECO:0000256" key="4">
    <source>
        <dbReference type="ARBA" id="ARBA00023163"/>
    </source>
</evidence>
<dbReference type="SUPFAM" id="SSF46689">
    <property type="entry name" value="Homeodomain-like"/>
    <property type="match status" value="2"/>
</dbReference>
<dbReference type="PROSITE" id="PS01124">
    <property type="entry name" value="HTH_ARAC_FAMILY_2"/>
    <property type="match status" value="1"/>
</dbReference>
<keyword evidence="2" id="KW-0238">DNA-binding</keyword>
<dbReference type="InterPro" id="IPR018062">
    <property type="entry name" value="HTH_AraC-typ_CS"/>
</dbReference>
<dbReference type="Gene3D" id="2.60.120.10">
    <property type="entry name" value="Jelly Rolls"/>
    <property type="match status" value="1"/>
</dbReference>
<comment type="caution">
    <text evidence="6">The sequence shown here is derived from an EMBL/GenBank/DDBJ whole genome shotgun (WGS) entry which is preliminary data.</text>
</comment>
<dbReference type="InterPro" id="IPR037923">
    <property type="entry name" value="HTH-like"/>
</dbReference>
<dbReference type="Gene3D" id="1.10.10.60">
    <property type="entry name" value="Homeodomain-like"/>
    <property type="match status" value="2"/>
</dbReference>
<keyword evidence="4" id="KW-0804">Transcription</keyword>
<dbReference type="InterPro" id="IPR018060">
    <property type="entry name" value="HTH_AraC"/>
</dbReference>
<sequence>MPNSNPSLKMTRPWAASLLSTASPFSLRHYQSDISSHSHDFAQLVIPLDGPLEIEVQGQGRRLTPGFVCVIAPGERHDYAADPALSFLVQESDWLPGDLAAHPFIALDEPQRHYLAFLHRMVTAGRQVAGMEQVWLSLLAQGQEMHSSFPPRLAARILKVQRHIEAHLAEPLGNERLAAIACLGQSQFKHTFRQQLGMSVSHYIRARRMTLARTLLSHTQLPIGEIASRCGYQNQGAFAERFLTESGLTPSLWRQQNGRLP</sequence>
<proteinExistence type="predicted"/>
<evidence type="ECO:0000313" key="6">
    <source>
        <dbReference type="EMBL" id="RAJ02783.1"/>
    </source>
</evidence>
<dbReference type="PROSITE" id="PS00041">
    <property type="entry name" value="HTH_ARAC_FAMILY_1"/>
    <property type="match status" value="1"/>
</dbReference>
<keyword evidence="1" id="KW-0805">Transcription regulation</keyword>
<dbReference type="GO" id="GO:0003700">
    <property type="term" value="F:DNA-binding transcription factor activity"/>
    <property type="evidence" value="ECO:0007669"/>
    <property type="project" value="InterPro"/>
</dbReference>
<dbReference type="InterPro" id="IPR009057">
    <property type="entry name" value="Homeodomain-like_sf"/>
</dbReference>
<evidence type="ECO:0000259" key="5">
    <source>
        <dbReference type="PROSITE" id="PS01124"/>
    </source>
</evidence>
<keyword evidence="3" id="KW-0010">Activator</keyword>
<dbReference type="GO" id="GO:0043565">
    <property type="term" value="F:sequence-specific DNA binding"/>
    <property type="evidence" value="ECO:0007669"/>
    <property type="project" value="InterPro"/>
</dbReference>
<evidence type="ECO:0000256" key="3">
    <source>
        <dbReference type="ARBA" id="ARBA00023159"/>
    </source>
</evidence>
<dbReference type="SUPFAM" id="SSF51215">
    <property type="entry name" value="Regulatory protein AraC"/>
    <property type="match status" value="1"/>
</dbReference>
<dbReference type="PANTHER" id="PTHR46796">
    <property type="entry name" value="HTH-TYPE TRANSCRIPTIONAL ACTIVATOR RHAS-RELATED"/>
    <property type="match status" value="1"/>
</dbReference>
<dbReference type="Pfam" id="PF02311">
    <property type="entry name" value="AraC_binding"/>
    <property type="match status" value="1"/>
</dbReference>
<protein>
    <submittedName>
        <fullName evidence="6">AraC family transcriptional regulator</fullName>
    </submittedName>
</protein>
<dbReference type="PANTHER" id="PTHR46796:SF10">
    <property type="entry name" value="TRANSCRIPTIONAL ACTIVATOR FEAR"/>
    <property type="match status" value="1"/>
</dbReference>
<feature type="domain" description="HTH araC/xylS-type" evidence="5">
    <location>
        <begin position="158"/>
        <end position="256"/>
    </location>
</feature>
<name>A0AAX1PGE1_AERSA</name>
<dbReference type="SMART" id="SM00342">
    <property type="entry name" value="HTH_ARAC"/>
    <property type="match status" value="1"/>
</dbReference>
<dbReference type="Pfam" id="PF12833">
    <property type="entry name" value="HTH_18"/>
    <property type="match status" value="1"/>
</dbReference>
<evidence type="ECO:0000256" key="2">
    <source>
        <dbReference type="ARBA" id="ARBA00023125"/>
    </source>
</evidence>
<evidence type="ECO:0000313" key="7">
    <source>
        <dbReference type="Proteomes" id="UP000249422"/>
    </source>
</evidence>
<dbReference type="Proteomes" id="UP000249422">
    <property type="component" value="Unassembled WGS sequence"/>
</dbReference>
<gene>
    <name evidence="6" type="ORF">DEU50_112127</name>
</gene>
<organism evidence="6 7">
    <name type="scientific">Aeromonas salmonicida</name>
    <dbReference type="NCBI Taxonomy" id="645"/>
    <lineage>
        <taxon>Bacteria</taxon>
        <taxon>Pseudomonadati</taxon>
        <taxon>Pseudomonadota</taxon>
        <taxon>Gammaproteobacteria</taxon>
        <taxon>Aeromonadales</taxon>
        <taxon>Aeromonadaceae</taxon>
        <taxon>Aeromonas</taxon>
    </lineage>
</organism>
<dbReference type="AlphaFoldDB" id="A0AAX1PGE1"/>
<evidence type="ECO:0000256" key="1">
    <source>
        <dbReference type="ARBA" id="ARBA00023015"/>
    </source>
</evidence>
<dbReference type="EMBL" id="QLLM01000012">
    <property type="protein sequence ID" value="RAJ02783.1"/>
    <property type="molecule type" value="Genomic_DNA"/>
</dbReference>
<accession>A0AAX1PGE1</accession>
<dbReference type="InterPro" id="IPR014710">
    <property type="entry name" value="RmlC-like_jellyroll"/>
</dbReference>